<dbReference type="OrthoDB" id="7357346at2"/>
<gene>
    <name evidence="2" type="ORF">A11S_681</name>
</gene>
<proteinExistence type="predicted"/>
<dbReference type="Gene3D" id="3.30.160.170">
    <property type="entry name" value="FlaG-like"/>
    <property type="match status" value="1"/>
</dbReference>
<dbReference type="EMBL" id="CP003538">
    <property type="protein sequence ID" value="AGH97505.1"/>
    <property type="molecule type" value="Genomic_DNA"/>
</dbReference>
<dbReference type="InterPro" id="IPR035924">
    <property type="entry name" value="FlaG-like_sf"/>
</dbReference>
<feature type="compositionally biased region" description="Basic and acidic residues" evidence="1">
    <location>
        <begin position="54"/>
        <end position="69"/>
    </location>
</feature>
<dbReference type="Proteomes" id="UP000011932">
    <property type="component" value="Chromosome"/>
</dbReference>
<feature type="region of interest" description="Disordered" evidence="1">
    <location>
        <begin position="54"/>
        <end position="97"/>
    </location>
</feature>
<dbReference type="AlphaFoldDB" id="M4VGB8"/>
<evidence type="ECO:0000313" key="3">
    <source>
        <dbReference type="Proteomes" id="UP000011932"/>
    </source>
</evidence>
<organism evidence="2 3">
    <name type="scientific">Micavibrio aeruginosavorus EPB</name>
    <dbReference type="NCBI Taxonomy" id="349215"/>
    <lineage>
        <taxon>Bacteria</taxon>
        <taxon>Pseudomonadati</taxon>
        <taxon>Bdellovibrionota</taxon>
        <taxon>Bdellovibrionia</taxon>
        <taxon>Bdellovibrionales</taxon>
        <taxon>Pseudobdellovibrionaceae</taxon>
        <taxon>Micavibrio</taxon>
    </lineage>
</organism>
<dbReference type="InterPro" id="IPR005186">
    <property type="entry name" value="FlaG"/>
</dbReference>
<dbReference type="KEGG" id="man:A11S_681"/>
<reference evidence="2 3" key="1">
    <citation type="journal article" date="2013" name="ISME J.">
        <title>By their genes ye shall know them: genomic signatures of predatory bacteria.</title>
        <authorList>
            <person name="Pasternak Z."/>
            <person name="Pietrokovski S."/>
            <person name="Rotem O."/>
            <person name="Gophna U."/>
            <person name="Lurie-Weinberger M.N."/>
            <person name="Jurkevitch E."/>
        </authorList>
    </citation>
    <scope>NUCLEOTIDE SEQUENCE [LARGE SCALE GENOMIC DNA]</scope>
    <source>
        <strain evidence="2">EPB</strain>
    </source>
</reference>
<accession>M4VGB8</accession>
<name>M4VGB8_9BACT</name>
<dbReference type="SUPFAM" id="SSF160214">
    <property type="entry name" value="FlaG-like"/>
    <property type="match status" value="1"/>
</dbReference>
<sequence length="123" mass="13460">MVAQAPYISPYVHVDVNHDRAVLQLRDPDTGDVVRQIPSEPMLDAMRRQDATLEARRVAQAEESARENRVQQVSQPVQQQVQVQQPAPQTQAPTPTQQQFAAFASAANFAAASQPTTTVSVLA</sequence>
<evidence type="ECO:0000313" key="2">
    <source>
        <dbReference type="EMBL" id="AGH97505.1"/>
    </source>
</evidence>
<evidence type="ECO:0000256" key="1">
    <source>
        <dbReference type="SAM" id="MobiDB-lite"/>
    </source>
</evidence>
<dbReference type="Pfam" id="PF03646">
    <property type="entry name" value="FlaG"/>
    <property type="match status" value="1"/>
</dbReference>
<protein>
    <submittedName>
        <fullName evidence="2">Uncharacterized protein</fullName>
    </submittedName>
</protein>
<feature type="compositionally biased region" description="Low complexity" evidence="1">
    <location>
        <begin position="70"/>
        <end position="97"/>
    </location>
</feature>
<dbReference type="HOGENOM" id="CLU_2024029_0_0_5"/>